<evidence type="ECO:0000256" key="1">
    <source>
        <dbReference type="ARBA" id="ARBA00023239"/>
    </source>
</evidence>
<sequence>MQLEGIVPPIATPLDEDEKVDENALRSLVHYLLRSGVHGIFVLGSTGEFAHLADGEKKRAIETVLSEVDGKVPVLVGVTETGTRRSIFWAKEAQRLGANGVVAAPPFYYPLTEAEIENHYRALASECELPILLYHIPSTTKVRFSLTLIERLAEIPNIVGIKDSTGDLPFVFALIDRTRERNFLVFQGHDVLLAPTLLYGAHGGINALANLTPSWFVSLYEAAKKGEAILAFSWQQKVNELAHFLEEMTFLPALKMALHLKGLIRPFVSAPFAPFPENRKEELLSVLRRVGAI</sequence>
<dbReference type="EC" id="4.3.3.7" evidence="4"/>
<dbReference type="PROSITE" id="PS00666">
    <property type="entry name" value="DHDPS_2"/>
    <property type="match status" value="1"/>
</dbReference>
<dbReference type="InterPro" id="IPR002220">
    <property type="entry name" value="DapA-like"/>
</dbReference>
<dbReference type="Proteomes" id="UP001204798">
    <property type="component" value="Unassembled WGS sequence"/>
</dbReference>
<dbReference type="EMBL" id="JANUCP010000005">
    <property type="protein sequence ID" value="MCS3920228.1"/>
    <property type="molecule type" value="Genomic_DNA"/>
</dbReference>
<dbReference type="InterPro" id="IPR020624">
    <property type="entry name" value="Schiff_base-form_aldolases_CS"/>
</dbReference>
<comment type="caution">
    <text evidence="4">The sequence shown here is derived from an EMBL/GenBank/DDBJ whole genome shotgun (WGS) entry which is preliminary data.</text>
</comment>
<comment type="similarity">
    <text evidence="3">Belongs to the DapA family.</text>
</comment>
<dbReference type="Pfam" id="PF00701">
    <property type="entry name" value="DHDPS"/>
    <property type="match status" value="1"/>
</dbReference>
<dbReference type="PANTHER" id="PTHR42849:SF1">
    <property type="entry name" value="N-ACETYLNEURAMINATE LYASE"/>
    <property type="match status" value="1"/>
</dbReference>
<organism evidence="4 5">
    <name type="scientific">Candidatus Fervidibacter sacchari</name>
    <dbReference type="NCBI Taxonomy" id="1448929"/>
    <lineage>
        <taxon>Bacteria</taxon>
        <taxon>Candidatus Fervidibacterota</taxon>
        <taxon>Candidatus Fervidibacter</taxon>
    </lineage>
</organism>
<evidence type="ECO:0000313" key="4">
    <source>
        <dbReference type="EMBL" id="MCS3920228.1"/>
    </source>
</evidence>
<keyword evidence="5" id="KW-1185">Reference proteome</keyword>
<dbReference type="Gene3D" id="3.20.20.70">
    <property type="entry name" value="Aldolase class I"/>
    <property type="match status" value="1"/>
</dbReference>
<keyword evidence="1 3" id="KW-0456">Lyase</keyword>
<keyword evidence="2" id="KW-0704">Schiff base</keyword>
<dbReference type="RefSeq" id="WP_259098664.1">
    <property type="nucleotide sequence ID" value="NZ_CP130454.1"/>
</dbReference>
<evidence type="ECO:0000256" key="2">
    <source>
        <dbReference type="ARBA" id="ARBA00023270"/>
    </source>
</evidence>
<accession>A0ABT2EQI9</accession>
<dbReference type="PANTHER" id="PTHR42849">
    <property type="entry name" value="N-ACETYLNEURAMINATE LYASE"/>
    <property type="match status" value="1"/>
</dbReference>
<dbReference type="SMART" id="SM01130">
    <property type="entry name" value="DHDPS"/>
    <property type="match status" value="1"/>
</dbReference>
<dbReference type="PRINTS" id="PR00146">
    <property type="entry name" value="DHPICSNTHASE"/>
</dbReference>
<reference evidence="4 5" key="1">
    <citation type="submission" date="2022-08" db="EMBL/GenBank/DDBJ databases">
        <title>Bacterial and archaeal communities from various locations to study Microbial Dark Matter (Phase II).</title>
        <authorList>
            <person name="Stepanauskas R."/>
        </authorList>
    </citation>
    <scope>NUCLEOTIDE SEQUENCE [LARGE SCALE GENOMIC DNA]</scope>
    <source>
        <strain evidence="4 5">PD1</strain>
    </source>
</reference>
<dbReference type="PIRSF" id="PIRSF001365">
    <property type="entry name" value="DHDPS"/>
    <property type="match status" value="1"/>
</dbReference>
<dbReference type="SUPFAM" id="SSF51569">
    <property type="entry name" value="Aldolase"/>
    <property type="match status" value="1"/>
</dbReference>
<dbReference type="InterPro" id="IPR013785">
    <property type="entry name" value="Aldolase_TIM"/>
</dbReference>
<evidence type="ECO:0000313" key="5">
    <source>
        <dbReference type="Proteomes" id="UP001204798"/>
    </source>
</evidence>
<protein>
    <submittedName>
        <fullName evidence="4">4-hydroxy-tetrahydrodipicolinate synthase</fullName>
        <ecNumber evidence="4">4.3.3.7</ecNumber>
    </submittedName>
</protein>
<dbReference type="CDD" id="cd00408">
    <property type="entry name" value="DHDPS-like"/>
    <property type="match status" value="1"/>
</dbReference>
<name>A0ABT2EQI9_9BACT</name>
<proteinExistence type="inferred from homology"/>
<dbReference type="GO" id="GO:0008840">
    <property type="term" value="F:4-hydroxy-tetrahydrodipicolinate synthase activity"/>
    <property type="evidence" value="ECO:0007669"/>
    <property type="project" value="UniProtKB-EC"/>
</dbReference>
<dbReference type="InterPro" id="IPR020625">
    <property type="entry name" value="Schiff_base-form_aldolases_AS"/>
</dbReference>
<dbReference type="PROSITE" id="PS00665">
    <property type="entry name" value="DHDPS_1"/>
    <property type="match status" value="1"/>
</dbReference>
<evidence type="ECO:0000256" key="3">
    <source>
        <dbReference type="PIRNR" id="PIRNR001365"/>
    </source>
</evidence>
<gene>
    <name evidence="4" type="ORF">M2350_002657</name>
</gene>